<feature type="region of interest" description="Disordered" evidence="1">
    <location>
        <begin position="161"/>
        <end position="185"/>
    </location>
</feature>
<feature type="compositionally biased region" description="Polar residues" evidence="1">
    <location>
        <begin position="122"/>
        <end position="131"/>
    </location>
</feature>
<dbReference type="Proteomes" id="UP001472677">
    <property type="component" value="Unassembled WGS sequence"/>
</dbReference>
<protein>
    <submittedName>
        <fullName evidence="2">Uncharacterized protein</fullName>
    </submittedName>
</protein>
<feature type="region of interest" description="Disordered" evidence="1">
    <location>
        <begin position="97"/>
        <end position="133"/>
    </location>
</feature>
<keyword evidence="3" id="KW-1185">Reference proteome</keyword>
<evidence type="ECO:0000313" key="3">
    <source>
        <dbReference type="Proteomes" id="UP001472677"/>
    </source>
</evidence>
<dbReference type="EMBL" id="JBBPBM010000004">
    <property type="protein sequence ID" value="KAK8587728.1"/>
    <property type="molecule type" value="Genomic_DNA"/>
</dbReference>
<evidence type="ECO:0000313" key="2">
    <source>
        <dbReference type="EMBL" id="KAK8587728.1"/>
    </source>
</evidence>
<evidence type="ECO:0000256" key="1">
    <source>
        <dbReference type="SAM" id="MobiDB-lite"/>
    </source>
</evidence>
<accession>A0ABR2FUT2</accession>
<comment type="caution">
    <text evidence="2">The sequence shown here is derived from an EMBL/GenBank/DDBJ whole genome shotgun (WGS) entry which is preliminary data.</text>
</comment>
<reference evidence="2 3" key="1">
    <citation type="journal article" date="2024" name="G3 (Bethesda)">
        <title>Genome assembly of Hibiscus sabdariffa L. provides insights into metabolisms of medicinal natural products.</title>
        <authorList>
            <person name="Kim T."/>
        </authorList>
    </citation>
    <scope>NUCLEOTIDE SEQUENCE [LARGE SCALE GENOMIC DNA]</scope>
    <source>
        <strain evidence="2">TK-2024</strain>
        <tissue evidence="2">Old leaves</tissue>
    </source>
</reference>
<proteinExistence type="predicted"/>
<organism evidence="2 3">
    <name type="scientific">Hibiscus sabdariffa</name>
    <name type="common">roselle</name>
    <dbReference type="NCBI Taxonomy" id="183260"/>
    <lineage>
        <taxon>Eukaryota</taxon>
        <taxon>Viridiplantae</taxon>
        <taxon>Streptophyta</taxon>
        <taxon>Embryophyta</taxon>
        <taxon>Tracheophyta</taxon>
        <taxon>Spermatophyta</taxon>
        <taxon>Magnoliopsida</taxon>
        <taxon>eudicotyledons</taxon>
        <taxon>Gunneridae</taxon>
        <taxon>Pentapetalae</taxon>
        <taxon>rosids</taxon>
        <taxon>malvids</taxon>
        <taxon>Malvales</taxon>
        <taxon>Malvaceae</taxon>
        <taxon>Malvoideae</taxon>
        <taxon>Hibiscus</taxon>
    </lineage>
</organism>
<sequence length="202" mass="22336">MKEKNLSAKPRMIACNPIIDHIQGAAAGKSYLATGHGSYSHGRPLFRSFSISNPCTDELGEEDKGPHVFRDTGLHLNLAPLERNAMLGLLQHELDMQPPSLDQKPIDSRPKSDEVVRRGRENTPSQCSSTRHYGAEVTHTILPEKARTTFNKRIPVSETDIGKSSLATGHGSYPHESPISSGLPRYRIHHPCIDELGEEDKD</sequence>
<feature type="compositionally biased region" description="Basic and acidic residues" evidence="1">
    <location>
        <begin position="104"/>
        <end position="121"/>
    </location>
</feature>
<name>A0ABR2FUT2_9ROSI</name>
<gene>
    <name evidence="2" type="ORF">V6N12_022209</name>
</gene>